<gene>
    <name evidence="1" type="ORF">KILIM_004_01440</name>
</gene>
<evidence type="ECO:0000313" key="2">
    <source>
        <dbReference type="Proteomes" id="UP000008366"/>
    </source>
</evidence>
<dbReference type="EMBL" id="BAHD01000004">
    <property type="protein sequence ID" value="GAB94352.1"/>
    <property type="molecule type" value="Genomic_DNA"/>
</dbReference>
<evidence type="ECO:0000313" key="1">
    <source>
        <dbReference type="EMBL" id="GAB94352.1"/>
    </source>
</evidence>
<proteinExistence type="predicted"/>
<comment type="caution">
    <text evidence="1">The sequence shown here is derived from an EMBL/GenBank/DDBJ whole genome shotgun (WGS) entry which is preliminary data.</text>
</comment>
<dbReference type="eggNOG" id="ENOG50329CQ">
    <property type="taxonomic scope" value="Bacteria"/>
</dbReference>
<name>K6WQI4_9MICO</name>
<evidence type="ECO:0008006" key="3">
    <source>
        <dbReference type="Google" id="ProtNLM"/>
    </source>
</evidence>
<dbReference type="AlphaFoldDB" id="K6WQI4"/>
<dbReference type="STRING" id="1184609.KILIM_004_01440"/>
<organism evidence="1 2">
    <name type="scientific">Kineosphaera limosa NBRC 100340</name>
    <dbReference type="NCBI Taxonomy" id="1184609"/>
    <lineage>
        <taxon>Bacteria</taxon>
        <taxon>Bacillati</taxon>
        <taxon>Actinomycetota</taxon>
        <taxon>Actinomycetes</taxon>
        <taxon>Micrococcales</taxon>
        <taxon>Dermatophilaceae</taxon>
        <taxon>Kineosphaera</taxon>
    </lineage>
</organism>
<keyword evidence="2" id="KW-1185">Reference proteome</keyword>
<dbReference type="OrthoDB" id="4954868at2"/>
<dbReference type="Pfam" id="PF13830">
    <property type="entry name" value="DUF4192"/>
    <property type="match status" value="2"/>
</dbReference>
<protein>
    <recommendedName>
        <fullName evidence="3">DUF4192 family protein</fullName>
    </recommendedName>
</protein>
<dbReference type="InterPro" id="IPR025447">
    <property type="entry name" value="DUF4192"/>
</dbReference>
<reference evidence="1 2" key="1">
    <citation type="submission" date="2012-08" db="EMBL/GenBank/DDBJ databases">
        <title>Whole genome shotgun sequence of Kineosphaera limosa NBRC 100340.</title>
        <authorList>
            <person name="Yoshida I."/>
            <person name="Isaki S."/>
            <person name="Hosoyama A."/>
            <person name="Tsuchikane K."/>
            <person name="Katsumata H."/>
            <person name="Ando Y."/>
            <person name="Ohji S."/>
            <person name="Hamada M."/>
            <person name="Tamura T."/>
            <person name="Yamazoe A."/>
            <person name="Yamazaki S."/>
            <person name="Fujita N."/>
        </authorList>
    </citation>
    <scope>NUCLEOTIDE SEQUENCE [LARGE SCALE GENOMIC DNA]</scope>
    <source>
        <strain evidence="1 2">NBRC 100340</strain>
    </source>
</reference>
<sequence length="394" mass="41822">MTQAFSAAPGPARPEPVARARDIADLIVLIPHLLGFHPAQSIVVLGLTGNRIGPTLRYDLPPPGAPMSPEDVDELERAMTALAQHCPAAMVFAFDEHGGHAAGVETQLHEVAEELDLDIVDTVLVCEGRWRRIVRGRVVESGQVPAEADVPGVAEFMIEGSAPLASRTDIAVMLRATCGDIAATDALLVQRWDDASLWRGLSFGPGGLMRLRDVDGAFAAWRRVLAPALVAAPTDGAGNPDGTADDGMGEGVLGELDPLTVAVAVYALADRTLRDEIFGWLNPVYRVPDKDMPAYVRGRALATFGPRDAVSAKHLEQRLLVLTQSTPHPDRAPVLTGLGTCAWLAGNTALAGEALQLALALQPEYALAQLLLTAVRAYLPPHQLRQTATTELAG</sequence>
<dbReference type="Proteomes" id="UP000008366">
    <property type="component" value="Unassembled WGS sequence"/>
</dbReference>
<dbReference type="RefSeq" id="WP_006590885.1">
    <property type="nucleotide sequence ID" value="NZ_BAHD01000004.1"/>
</dbReference>
<accession>K6WQI4</accession>